<keyword evidence="2" id="KW-1185">Reference proteome</keyword>
<name>A0ABS6EAY9_9FIRM</name>
<dbReference type="EMBL" id="JAHLPM010000025">
    <property type="protein sequence ID" value="MBU5440098.1"/>
    <property type="molecule type" value="Genomic_DNA"/>
</dbReference>
<protein>
    <submittedName>
        <fullName evidence="1">Uncharacterized protein</fullName>
    </submittedName>
</protein>
<dbReference type="Proteomes" id="UP000749471">
    <property type="component" value="Unassembled WGS sequence"/>
</dbReference>
<gene>
    <name evidence="1" type="ORF">KQI42_19065</name>
</gene>
<proteinExistence type="predicted"/>
<organism evidence="1 2">
    <name type="scientific">Tissierella simiarum</name>
    <dbReference type="NCBI Taxonomy" id="2841534"/>
    <lineage>
        <taxon>Bacteria</taxon>
        <taxon>Bacillati</taxon>
        <taxon>Bacillota</taxon>
        <taxon>Tissierellia</taxon>
        <taxon>Tissierellales</taxon>
        <taxon>Tissierellaceae</taxon>
        <taxon>Tissierella</taxon>
    </lineage>
</organism>
<evidence type="ECO:0000313" key="2">
    <source>
        <dbReference type="Proteomes" id="UP000749471"/>
    </source>
</evidence>
<accession>A0ABS6EAY9</accession>
<reference evidence="1 2" key="1">
    <citation type="submission" date="2021-06" db="EMBL/GenBank/DDBJ databases">
        <authorList>
            <person name="Sun Q."/>
            <person name="Li D."/>
        </authorList>
    </citation>
    <scope>NUCLEOTIDE SEQUENCE [LARGE SCALE GENOMIC DNA]</scope>
    <source>
        <strain evidence="1 2">MSJ-40</strain>
    </source>
</reference>
<sequence length="95" mass="11078">MGLFSHGIGIGAFVYLRRIIESLVFDKFKEVSNTIEINTETFKHSEFKEKIDILGEHLPKILVQNKNIYSIVSKGIHELTEDECIEYKSRYRIDT</sequence>
<dbReference type="RefSeq" id="WP_216522070.1">
    <property type="nucleotide sequence ID" value="NZ_JAHLPM010000025.1"/>
</dbReference>
<evidence type="ECO:0000313" key="1">
    <source>
        <dbReference type="EMBL" id="MBU5440098.1"/>
    </source>
</evidence>
<comment type="caution">
    <text evidence="1">The sequence shown here is derived from an EMBL/GenBank/DDBJ whole genome shotgun (WGS) entry which is preliminary data.</text>
</comment>